<feature type="transmembrane region" description="Helical" evidence="5">
    <location>
        <begin position="334"/>
        <end position="360"/>
    </location>
</feature>
<dbReference type="InterPro" id="IPR005829">
    <property type="entry name" value="Sugar_transporter_CS"/>
</dbReference>
<evidence type="ECO:0000313" key="7">
    <source>
        <dbReference type="EMBL" id="GAA1683227.1"/>
    </source>
</evidence>
<evidence type="ECO:0000256" key="4">
    <source>
        <dbReference type="ARBA" id="ARBA00023136"/>
    </source>
</evidence>
<feature type="domain" description="Major facilitator superfamily (MFS) profile" evidence="6">
    <location>
        <begin position="28"/>
        <end position="423"/>
    </location>
</feature>
<evidence type="ECO:0000256" key="3">
    <source>
        <dbReference type="ARBA" id="ARBA00022989"/>
    </source>
</evidence>
<feature type="transmembrane region" description="Helical" evidence="5">
    <location>
        <begin position="240"/>
        <end position="261"/>
    </location>
</feature>
<dbReference type="InterPro" id="IPR020846">
    <property type="entry name" value="MFS_dom"/>
</dbReference>
<proteinExistence type="predicted"/>
<dbReference type="EMBL" id="BAAANY010000011">
    <property type="protein sequence ID" value="GAA1683227.1"/>
    <property type="molecule type" value="Genomic_DNA"/>
</dbReference>
<feature type="transmembrane region" description="Helical" evidence="5">
    <location>
        <begin position="310"/>
        <end position="328"/>
    </location>
</feature>
<evidence type="ECO:0000256" key="2">
    <source>
        <dbReference type="ARBA" id="ARBA00022692"/>
    </source>
</evidence>
<keyword evidence="2 5" id="KW-0812">Transmembrane</keyword>
<feature type="transmembrane region" description="Helical" evidence="5">
    <location>
        <begin position="372"/>
        <end position="392"/>
    </location>
</feature>
<dbReference type="Gene3D" id="1.20.1250.20">
    <property type="entry name" value="MFS general substrate transporter like domains"/>
    <property type="match status" value="2"/>
</dbReference>
<dbReference type="InterPro" id="IPR011701">
    <property type="entry name" value="MFS"/>
</dbReference>
<evidence type="ECO:0000313" key="8">
    <source>
        <dbReference type="Proteomes" id="UP001500618"/>
    </source>
</evidence>
<keyword evidence="8" id="KW-1185">Reference proteome</keyword>
<feature type="transmembrane region" description="Helical" evidence="5">
    <location>
        <begin position="27"/>
        <end position="52"/>
    </location>
</feature>
<dbReference type="Pfam" id="PF07690">
    <property type="entry name" value="MFS_1"/>
    <property type="match status" value="1"/>
</dbReference>
<keyword evidence="4 5" id="KW-0472">Membrane</keyword>
<keyword evidence="3 5" id="KW-1133">Transmembrane helix</keyword>
<dbReference type="PROSITE" id="PS50850">
    <property type="entry name" value="MFS"/>
    <property type="match status" value="1"/>
</dbReference>
<dbReference type="PANTHER" id="PTHR23528:SF1">
    <property type="entry name" value="MAJOR FACILITATOR SUPERFAMILY (MFS) PROFILE DOMAIN-CONTAINING PROTEIN"/>
    <property type="match status" value="1"/>
</dbReference>
<reference evidence="8" key="1">
    <citation type="journal article" date="2019" name="Int. J. Syst. Evol. Microbiol.">
        <title>The Global Catalogue of Microorganisms (GCM) 10K type strain sequencing project: providing services to taxonomists for standard genome sequencing and annotation.</title>
        <authorList>
            <consortium name="The Broad Institute Genomics Platform"/>
            <consortium name="The Broad Institute Genome Sequencing Center for Infectious Disease"/>
            <person name="Wu L."/>
            <person name="Ma J."/>
        </authorList>
    </citation>
    <scope>NUCLEOTIDE SEQUENCE [LARGE SCALE GENOMIC DNA]</scope>
    <source>
        <strain evidence="8">JCM 14718</strain>
    </source>
</reference>
<feature type="transmembrane region" description="Helical" evidence="5">
    <location>
        <begin position="398"/>
        <end position="419"/>
    </location>
</feature>
<feature type="transmembrane region" description="Helical" evidence="5">
    <location>
        <begin position="273"/>
        <end position="298"/>
    </location>
</feature>
<evidence type="ECO:0000259" key="6">
    <source>
        <dbReference type="PROSITE" id="PS50850"/>
    </source>
</evidence>
<dbReference type="PANTHER" id="PTHR23528">
    <property type="match status" value="1"/>
</dbReference>
<dbReference type="RefSeq" id="WP_344311358.1">
    <property type="nucleotide sequence ID" value="NZ_BAAANY010000011.1"/>
</dbReference>
<sequence>MAEVTRATAVSTTEPGRSRPAERLGRLLPLLLLGNVGMFALYAGVSGVLLPLQVAAIDPANKVANLGLVTGVSVLAAVIFTPLAGSFSDRTRGRFGRRAPWILGGALASLVGMVILGSVRTIALLFVFWALTQITMGAYQASITAVVPDRVPATRRGIASAVIGMSIPLGNAVGAILAAALAATLLTGYLTLSLLVIAVAILFTTLTKDRPVAAAETTRIRTGEWLRTLLSSLAHRDFRWVFIGRALLILGYFLVATYNLYLLQDYYRLPAGLSATAAIAILSPIGAVATVVATVVGGALSDRFGRRKPFVFGASCLAGVACVIPLISPTWTGVLAFSIVSGLGLGCYLSVDTALATLVLPSDRDNGRDLSILNMSMAVPQIVAPLIASALVLHVGGYPAVFVGSGVLAVLGALAVIPIRGAK</sequence>
<dbReference type="PROSITE" id="PS00216">
    <property type="entry name" value="SUGAR_TRANSPORT_1"/>
    <property type="match status" value="1"/>
</dbReference>
<protein>
    <submittedName>
        <fullName evidence="7">MFS transporter</fullName>
    </submittedName>
</protein>
<dbReference type="Proteomes" id="UP001500618">
    <property type="component" value="Unassembled WGS sequence"/>
</dbReference>
<dbReference type="InterPro" id="IPR036259">
    <property type="entry name" value="MFS_trans_sf"/>
</dbReference>
<evidence type="ECO:0000256" key="5">
    <source>
        <dbReference type="SAM" id="Phobius"/>
    </source>
</evidence>
<dbReference type="SUPFAM" id="SSF103473">
    <property type="entry name" value="MFS general substrate transporter"/>
    <property type="match status" value="1"/>
</dbReference>
<organism evidence="7 8">
    <name type="scientific">Fodinicola feengrottensis</name>
    <dbReference type="NCBI Taxonomy" id="435914"/>
    <lineage>
        <taxon>Bacteria</taxon>
        <taxon>Bacillati</taxon>
        <taxon>Actinomycetota</taxon>
        <taxon>Actinomycetes</taxon>
        <taxon>Mycobacteriales</taxon>
        <taxon>Fodinicola</taxon>
    </lineage>
</organism>
<evidence type="ECO:0000256" key="1">
    <source>
        <dbReference type="ARBA" id="ARBA00004651"/>
    </source>
</evidence>
<feature type="transmembrane region" description="Helical" evidence="5">
    <location>
        <begin position="158"/>
        <end position="182"/>
    </location>
</feature>
<comment type="caution">
    <text evidence="7">The sequence shown here is derived from an EMBL/GenBank/DDBJ whole genome shotgun (WGS) entry which is preliminary data.</text>
</comment>
<feature type="transmembrane region" description="Helical" evidence="5">
    <location>
        <begin position="188"/>
        <end position="206"/>
    </location>
</feature>
<accession>A0ABP4T6R4</accession>
<feature type="transmembrane region" description="Helical" evidence="5">
    <location>
        <begin position="122"/>
        <end position="146"/>
    </location>
</feature>
<name>A0ABP4T6R4_9ACTN</name>
<comment type="subcellular location">
    <subcellularLocation>
        <location evidence="1">Cell membrane</location>
        <topology evidence="1">Multi-pass membrane protein</topology>
    </subcellularLocation>
</comment>
<feature type="transmembrane region" description="Helical" evidence="5">
    <location>
        <begin position="99"/>
        <end position="116"/>
    </location>
</feature>
<gene>
    <name evidence="7" type="ORF">GCM10009765_35550</name>
</gene>
<feature type="transmembrane region" description="Helical" evidence="5">
    <location>
        <begin position="64"/>
        <end position="87"/>
    </location>
</feature>